<protein>
    <recommendedName>
        <fullName evidence="5">phosphoenolpyruvate--protein phosphotransferase</fullName>
        <ecNumber evidence="5">2.7.3.9</ecNumber>
    </recommendedName>
</protein>
<keyword evidence="8" id="KW-0762">Sugar transport</keyword>
<dbReference type="Gene3D" id="3.20.20.60">
    <property type="entry name" value="Phosphoenolpyruvate-binding domains"/>
    <property type="match status" value="1"/>
</dbReference>
<dbReference type="SMART" id="SM00065">
    <property type="entry name" value="GAF"/>
    <property type="match status" value="1"/>
</dbReference>
<dbReference type="InterPro" id="IPR018274">
    <property type="entry name" value="PEP_util_AS"/>
</dbReference>
<dbReference type="GO" id="GO:0008965">
    <property type="term" value="F:phosphoenolpyruvate-protein phosphotransferase activity"/>
    <property type="evidence" value="ECO:0007669"/>
    <property type="project" value="UniProtKB-EC"/>
</dbReference>
<dbReference type="InterPro" id="IPR006318">
    <property type="entry name" value="PTS_EI-like"/>
</dbReference>
<dbReference type="Pfam" id="PF01590">
    <property type="entry name" value="GAF"/>
    <property type="match status" value="1"/>
</dbReference>
<dbReference type="InterPro" id="IPR000121">
    <property type="entry name" value="PEP_util_C"/>
</dbReference>
<name>A0A841GNA2_9GAMM</name>
<dbReference type="AlphaFoldDB" id="A0A841GNA2"/>
<keyword evidence="16" id="KW-1185">Reference proteome</keyword>
<dbReference type="EC" id="2.7.3.9" evidence="5"/>
<dbReference type="InterPro" id="IPR050499">
    <property type="entry name" value="PEP-utilizing_PTS_enzyme"/>
</dbReference>
<evidence type="ECO:0000256" key="12">
    <source>
        <dbReference type="ARBA" id="ARBA00022777"/>
    </source>
</evidence>
<evidence type="ECO:0000256" key="6">
    <source>
        <dbReference type="ARBA" id="ARBA00022448"/>
    </source>
</evidence>
<evidence type="ECO:0000259" key="14">
    <source>
        <dbReference type="SMART" id="SM00065"/>
    </source>
</evidence>
<dbReference type="SUPFAM" id="SSF55781">
    <property type="entry name" value="GAF domain-like"/>
    <property type="match status" value="1"/>
</dbReference>
<comment type="subcellular location">
    <subcellularLocation>
        <location evidence="3">Cytoplasm</location>
    </subcellularLocation>
</comment>
<keyword evidence="10" id="KW-0598">Phosphotransferase system</keyword>
<proteinExistence type="inferred from homology"/>
<dbReference type="InterPro" id="IPR008731">
    <property type="entry name" value="PTS_EIN"/>
</dbReference>
<dbReference type="NCBIfam" id="TIGR01417">
    <property type="entry name" value="PTS_I_fam"/>
    <property type="match status" value="1"/>
</dbReference>
<organism evidence="15 16">
    <name type="scientific">Tolumonas osonensis</name>
    <dbReference type="NCBI Taxonomy" id="675874"/>
    <lineage>
        <taxon>Bacteria</taxon>
        <taxon>Pseudomonadati</taxon>
        <taxon>Pseudomonadota</taxon>
        <taxon>Gammaproteobacteria</taxon>
        <taxon>Aeromonadales</taxon>
        <taxon>Aeromonadaceae</taxon>
        <taxon>Tolumonas</taxon>
    </lineage>
</organism>
<evidence type="ECO:0000256" key="13">
    <source>
        <dbReference type="ARBA" id="ARBA00022842"/>
    </source>
</evidence>
<accession>A0A841GNA2</accession>
<keyword evidence="9 15" id="KW-0808">Transferase</keyword>
<evidence type="ECO:0000256" key="1">
    <source>
        <dbReference type="ARBA" id="ARBA00000683"/>
    </source>
</evidence>
<dbReference type="InterPro" id="IPR040442">
    <property type="entry name" value="Pyrv_kinase-like_dom_sf"/>
</dbReference>
<dbReference type="Gene3D" id="1.10.274.10">
    <property type="entry name" value="PtsI, HPr-binding domain"/>
    <property type="match status" value="1"/>
</dbReference>
<dbReference type="PRINTS" id="PR01736">
    <property type="entry name" value="PHPHTRNFRASE"/>
</dbReference>
<evidence type="ECO:0000313" key="15">
    <source>
        <dbReference type="EMBL" id="MBB6056785.1"/>
    </source>
</evidence>
<evidence type="ECO:0000256" key="10">
    <source>
        <dbReference type="ARBA" id="ARBA00022683"/>
    </source>
</evidence>
<keyword evidence="7" id="KW-0963">Cytoplasm</keyword>
<comment type="catalytic activity">
    <reaction evidence="1">
        <text>L-histidyl-[protein] + phosphoenolpyruvate = N(pros)-phospho-L-histidyl-[protein] + pyruvate</text>
        <dbReference type="Rhea" id="RHEA:23880"/>
        <dbReference type="Rhea" id="RHEA-COMP:9745"/>
        <dbReference type="Rhea" id="RHEA-COMP:9746"/>
        <dbReference type="ChEBI" id="CHEBI:15361"/>
        <dbReference type="ChEBI" id="CHEBI:29979"/>
        <dbReference type="ChEBI" id="CHEBI:58702"/>
        <dbReference type="ChEBI" id="CHEBI:64837"/>
        <dbReference type="EC" id="2.7.3.9"/>
    </reaction>
</comment>
<dbReference type="GO" id="GO:0005737">
    <property type="term" value="C:cytoplasm"/>
    <property type="evidence" value="ECO:0007669"/>
    <property type="project" value="UniProtKB-SubCell"/>
</dbReference>
<sequence length="754" mass="83805">MLTTLRQIVESVTAAPSLFDAMHTLVQQTRAAMHVDCCSVYISEPQRRRYRLVATDGLSQDAVGKAVLPFNEGLVGLVGRREELINLADAPAHPSFKYLPEVGEDEFKTFLGVPIMHQRNVLGVLVVQQALSRQFTELDESFLVTLAAQLAVRIAHAELKGLISSSAGSHRAVHGIGVSAGMAIAKAWVWQPKMALSQVNLKHSDEPELQLELLNQAVLQVQMDLDALAMRFQDAVQIDSQSIFDIYQHILADPNFIFQIEQEVTENQWNATSAVRQVSERLIAQFSAMSDPYLRERALDIRDVAQRLLSCLAHRHMDQFDFKEPVILLAEEVTATLLAEIPKDRLAGVVSIRGAVNSHAAILARTMSVPAVMGLELPLQELDGQELIIDGGNGDVIIQPSNAVLAEYEQLIRQAKAFDDLVAQESSLPSETQDGCPVSVLLNAGLSLDADNGMMDCSDGVGLYRTEIPFMLHDSFPSEQEQTKRYRTILEQYSGRQVCMRTLDIGGDKPLPYFPISEENPFLGWRGIRITLDHPELFLAQLKAMLRASEHNDNLAIMLPMISCVSEIQVARRLLDQAWLEVSEELRVRGSAIRYPSLGVMIEVPAAIYLLPDLAPYVDFWSVGTNDLTQYLLAVDRNNARVADMYDGLHPAVLRALQQIVQTANLQAKPVSVCGELAGDPIGVLILLAMGYRRFSMNLNNIAKIKYLLRRVRTDALIPLLEQAIKLNDSVQIRKIFSSYLESLGLQRFLSKKS</sequence>
<dbReference type="Pfam" id="PF00391">
    <property type="entry name" value="PEP-utilizers"/>
    <property type="match status" value="1"/>
</dbReference>
<gene>
    <name evidence="15" type="ORF">HNR75_002724</name>
</gene>
<evidence type="ECO:0000256" key="11">
    <source>
        <dbReference type="ARBA" id="ARBA00022723"/>
    </source>
</evidence>
<reference evidence="15 16" key="1">
    <citation type="submission" date="2020-08" db="EMBL/GenBank/DDBJ databases">
        <title>Genomic Encyclopedia of Type Strains, Phase IV (KMG-IV): sequencing the most valuable type-strain genomes for metagenomic binning, comparative biology and taxonomic classification.</title>
        <authorList>
            <person name="Goeker M."/>
        </authorList>
    </citation>
    <scope>NUCLEOTIDE SEQUENCE [LARGE SCALE GENOMIC DNA]</scope>
    <source>
        <strain evidence="15 16">DSM 22975</strain>
    </source>
</reference>
<dbReference type="InterPro" id="IPR008279">
    <property type="entry name" value="PEP-util_enz_mobile_dom"/>
</dbReference>
<evidence type="ECO:0000256" key="3">
    <source>
        <dbReference type="ARBA" id="ARBA00004496"/>
    </source>
</evidence>
<evidence type="ECO:0000256" key="4">
    <source>
        <dbReference type="ARBA" id="ARBA00007837"/>
    </source>
</evidence>
<comment type="cofactor">
    <cofactor evidence="2">
        <name>Mg(2+)</name>
        <dbReference type="ChEBI" id="CHEBI:18420"/>
    </cofactor>
</comment>
<keyword evidence="6" id="KW-0813">Transport</keyword>
<dbReference type="Gene3D" id="3.50.30.10">
    <property type="entry name" value="Phosphohistidine domain"/>
    <property type="match status" value="1"/>
</dbReference>
<feature type="domain" description="GAF" evidence="14">
    <location>
        <begin position="17"/>
        <end position="164"/>
    </location>
</feature>
<evidence type="ECO:0000256" key="2">
    <source>
        <dbReference type="ARBA" id="ARBA00001946"/>
    </source>
</evidence>
<dbReference type="GO" id="GO:0009401">
    <property type="term" value="P:phosphoenolpyruvate-dependent sugar phosphotransferase system"/>
    <property type="evidence" value="ECO:0007669"/>
    <property type="project" value="UniProtKB-KW"/>
</dbReference>
<dbReference type="InterPro" id="IPR003018">
    <property type="entry name" value="GAF"/>
</dbReference>
<dbReference type="SUPFAM" id="SSF51621">
    <property type="entry name" value="Phosphoenolpyruvate/pyruvate domain"/>
    <property type="match status" value="1"/>
</dbReference>
<dbReference type="GO" id="GO:0046872">
    <property type="term" value="F:metal ion binding"/>
    <property type="evidence" value="ECO:0007669"/>
    <property type="project" value="UniProtKB-KW"/>
</dbReference>
<dbReference type="InterPro" id="IPR029016">
    <property type="entry name" value="GAF-like_dom_sf"/>
</dbReference>
<dbReference type="InterPro" id="IPR036637">
    <property type="entry name" value="Phosphohistidine_dom_sf"/>
</dbReference>
<keyword evidence="11" id="KW-0479">Metal-binding</keyword>
<dbReference type="EMBL" id="JACHGR010000009">
    <property type="protein sequence ID" value="MBB6056785.1"/>
    <property type="molecule type" value="Genomic_DNA"/>
</dbReference>
<keyword evidence="13" id="KW-0460">Magnesium</keyword>
<dbReference type="NCBIfam" id="NF008283">
    <property type="entry name" value="PRK11061.1"/>
    <property type="match status" value="1"/>
</dbReference>
<dbReference type="PANTHER" id="PTHR46244">
    <property type="entry name" value="PHOSPHOENOLPYRUVATE-PROTEIN PHOSPHOTRANSFERASE"/>
    <property type="match status" value="1"/>
</dbReference>
<dbReference type="PROSITE" id="PS00370">
    <property type="entry name" value="PEP_ENZYMES_PHOS_SITE"/>
    <property type="match status" value="1"/>
</dbReference>
<comment type="caution">
    <text evidence="15">The sequence shown here is derived from an EMBL/GenBank/DDBJ whole genome shotgun (WGS) entry which is preliminary data.</text>
</comment>
<dbReference type="PANTHER" id="PTHR46244:SF1">
    <property type="entry name" value="PHOSPHOENOLPYRUVATE-DEPENDENT PHOSPHOTRANSFERASE SYSTEM"/>
    <property type="match status" value="1"/>
</dbReference>
<dbReference type="Pfam" id="PF05524">
    <property type="entry name" value="PEP-utilisers_N"/>
    <property type="match status" value="1"/>
</dbReference>
<evidence type="ECO:0000256" key="5">
    <source>
        <dbReference type="ARBA" id="ARBA00012232"/>
    </source>
</evidence>
<dbReference type="SUPFAM" id="SSF47831">
    <property type="entry name" value="Enzyme I of the PEP:sugar phosphotransferase system HPr-binding (sub)domain"/>
    <property type="match status" value="1"/>
</dbReference>
<dbReference type="Gene3D" id="3.30.450.40">
    <property type="match status" value="1"/>
</dbReference>
<dbReference type="Pfam" id="PF02896">
    <property type="entry name" value="PEP-utilizers_C"/>
    <property type="match status" value="1"/>
</dbReference>
<evidence type="ECO:0000256" key="9">
    <source>
        <dbReference type="ARBA" id="ARBA00022679"/>
    </source>
</evidence>
<dbReference type="Proteomes" id="UP000585721">
    <property type="component" value="Unassembled WGS sequence"/>
</dbReference>
<keyword evidence="12" id="KW-0418">Kinase</keyword>
<dbReference type="GO" id="GO:0016301">
    <property type="term" value="F:kinase activity"/>
    <property type="evidence" value="ECO:0007669"/>
    <property type="project" value="UniProtKB-KW"/>
</dbReference>
<comment type="similarity">
    <text evidence="4">Belongs to the PEP-utilizing enzyme family.</text>
</comment>
<dbReference type="InterPro" id="IPR015813">
    <property type="entry name" value="Pyrv/PenolPyrv_kinase-like_dom"/>
</dbReference>
<evidence type="ECO:0000256" key="7">
    <source>
        <dbReference type="ARBA" id="ARBA00022490"/>
    </source>
</evidence>
<dbReference type="InterPro" id="IPR036618">
    <property type="entry name" value="PtsI_HPr-bd_sf"/>
</dbReference>
<dbReference type="SUPFAM" id="SSF52009">
    <property type="entry name" value="Phosphohistidine domain"/>
    <property type="match status" value="1"/>
</dbReference>
<evidence type="ECO:0000256" key="8">
    <source>
        <dbReference type="ARBA" id="ARBA00022597"/>
    </source>
</evidence>
<dbReference type="RefSeq" id="WP_188027495.1">
    <property type="nucleotide sequence ID" value="NZ_JACHGR010000009.1"/>
</dbReference>
<evidence type="ECO:0000313" key="16">
    <source>
        <dbReference type="Proteomes" id="UP000585721"/>
    </source>
</evidence>